<dbReference type="Pfam" id="PF11939">
    <property type="entry name" value="NiFe-hyd_HybE"/>
    <property type="match status" value="1"/>
</dbReference>
<accession>A0A1J5S7N2</accession>
<name>A0A1J5S7N2_9ZZZZ</name>
<protein>
    <submittedName>
        <fullName evidence="1">Hydrogenase-2 operon protein HybE</fullName>
    </submittedName>
</protein>
<comment type="caution">
    <text evidence="1">The sequence shown here is derived from an EMBL/GenBank/DDBJ whole genome shotgun (WGS) entry which is preliminary data.</text>
</comment>
<dbReference type="Gene3D" id="3.30.1460.40">
    <property type="entry name" value="[NiFe]-hydrogenase assembly chaperone, HybE"/>
    <property type="match status" value="1"/>
</dbReference>
<gene>
    <name evidence="1" type="primary">hybE_3</name>
    <name evidence="1" type="ORF">GALL_216920</name>
</gene>
<dbReference type="NCBIfam" id="TIGR03993">
    <property type="entry name" value="hydrog_HybE"/>
    <property type="match status" value="1"/>
</dbReference>
<dbReference type="EMBL" id="MLJW01000151">
    <property type="protein sequence ID" value="OIQ96293.1"/>
    <property type="molecule type" value="Genomic_DNA"/>
</dbReference>
<dbReference type="InterPro" id="IPR023994">
    <property type="entry name" value="NiFe-hyd_HybE"/>
</dbReference>
<organism evidence="1">
    <name type="scientific">mine drainage metagenome</name>
    <dbReference type="NCBI Taxonomy" id="410659"/>
    <lineage>
        <taxon>unclassified sequences</taxon>
        <taxon>metagenomes</taxon>
        <taxon>ecological metagenomes</taxon>
    </lineage>
</organism>
<proteinExistence type="predicted"/>
<evidence type="ECO:0000313" key="1">
    <source>
        <dbReference type="EMBL" id="OIQ96293.1"/>
    </source>
</evidence>
<reference evidence="1" key="1">
    <citation type="submission" date="2016-10" db="EMBL/GenBank/DDBJ databases">
        <title>Sequence of Gallionella enrichment culture.</title>
        <authorList>
            <person name="Poehlein A."/>
            <person name="Muehling M."/>
            <person name="Daniel R."/>
        </authorList>
    </citation>
    <scope>NUCLEOTIDE SEQUENCE</scope>
</reference>
<sequence length="174" mass="19233">MNEIEQKLEAVFNDIAGTRMAGLPICNTALRVQAVGFRAWQEHWVGVLITPWTISLVLMPGDRGPLKALGADEKMTWTFPSGNYEFMGLNDPALGTCQICSLISPVADIERHENAVSIAEQVMTALFSSEQSDQIRDAERKVKLEAARLSGEPIPLKDKALSRRDFLRGSFLGM</sequence>
<dbReference type="AlphaFoldDB" id="A0A1J5S7N2"/>
<dbReference type="InterPro" id="IPR038530">
    <property type="entry name" value="NiFe-hyd_HybE_sf"/>
</dbReference>